<dbReference type="GO" id="GO:0015423">
    <property type="term" value="F:ABC-type maltose transporter activity"/>
    <property type="evidence" value="ECO:0007669"/>
    <property type="project" value="TreeGrafter"/>
</dbReference>
<comment type="similarity">
    <text evidence="2 8">Belongs to the binding-protein-dependent transport system permease family. MalFG subfamily.</text>
</comment>
<evidence type="ECO:0000313" key="9">
    <source>
        <dbReference type="EMBL" id="VYT91690.1"/>
    </source>
</evidence>
<keyword evidence="6 8" id="KW-1133">Transmembrane helix</keyword>
<dbReference type="PANTHER" id="PTHR47314:SF1">
    <property type="entry name" value="MALTOSE_MALTODEXTRIN TRANSPORT SYSTEM PERMEASE PROTEIN MALF"/>
    <property type="match status" value="1"/>
</dbReference>
<evidence type="ECO:0000256" key="8">
    <source>
        <dbReference type="RuleBase" id="RU367050"/>
    </source>
</evidence>
<evidence type="ECO:0000256" key="6">
    <source>
        <dbReference type="ARBA" id="ARBA00022989"/>
    </source>
</evidence>
<keyword evidence="3" id="KW-0813">Transport</keyword>
<dbReference type="PANTHER" id="PTHR47314">
    <property type="entry name" value="MALTOSE/MALTODEXTRIN TRANSPORT SYSTEM PERMEASE PROTEIN MALF"/>
    <property type="match status" value="1"/>
</dbReference>
<reference evidence="9" key="1">
    <citation type="submission" date="2019-11" db="EMBL/GenBank/DDBJ databases">
        <authorList>
            <person name="Feng L."/>
        </authorList>
    </citation>
    <scope>NUCLEOTIDE SEQUENCE</scope>
    <source>
        <strain evidence="9">RgnavusLFYP36</strain>
    </source>
</reference>
<feature type="transmembrane region" description="Helical" evidence="8">
    <location>
        <begin position="92"/>
        <end position="113"/>
    </location>
</feature>
<name>A0A6N3AQ32_MEDGN</name>
<dbReference type="SUPFAM" id="SSF160964">
    <property type="entry name" value="MalF N-terminal region-like"/>
    <property type="match status" value="1"/>
</dbReference>
<gene>
    <name evidence="9" type="ORF">RGLFYP36_03528</name>
</gene>
<feature type="transmembrane region" description="Helical" evidence="8">
    <location>
        <begin position="30"/>
        <end position="50"/>
    </location>
</feature>
<keyword evidence="7 8" id="KW-0472">Membrane</keyword>
<evidence type="ECO:0000256" key="3">
    <source>
        <dbReference type="ARBA" id="ARBA00022448"/>
    </source>
</evidence>
<comment type="caution">
    <text evidence="8">Lacks conserved residue(s) required for the propagation of feature annotation.</text>
</comment>
<keyword evidence="4 8" id="KW-1003">Cell membrane</keyword>
<dbReference type="AlphaFoldDB" id="A0A6N3AQ32"/>
<dbReference type="EMBL" id="CACRUU010000037">
    <property type="protein sequence ID" value="VYT91690.1"/>
    <property type="molecule type" value="Genomic_DNA"/>
</dbReference>
<protein>
    <recommendedName>
        <fullName evidence="8">Maltose/maltodextrin transport system permease protein</fullName>
    </recommendedName>
</protein>
<accession>A0A6N3AQ32</accession>
<evidence type="ECO:0000256" key="1">
    <source>
        <dbReference type="ARBA" id="ARBA00004651"/>
    </source>
</evidence>
<sequence length="212" mass="24067">MTKAKKSVILSLFLWGSGQFFICKQRLKGLLFFLIQASVIAIELSTGYWIEWMMGMVSDFQMRLHAGFFTKGIWGIITLGDVRGAKVGDHSMMLMITGIIVCILLGIIGLVYIGNIVDAYKSAQYIDKTNNYKSSKETLKEFYEKRFAYIILAPVVLLVLFVTVMPMIFSILTAFTNYTKGNLPPANLIDWVGIENFKKLFNVPIWSSVLYR</sequence>
<keyword evidence="5 8" id="KW-0812">Transmembrane</keyword>
<feature type="transmembrane region" description="Helical" evidence="8">
    <location>
        <begin position="147"/>
        <end position="175"/>
    </location>
</feature>
<evidence type="ECO:0000256" key="2">
    <source>
        <dbReference type="ARBA" id="ARBA00009047"/>
    </source>
</evidence>
<dbReference type="InterPro" id="IPR035906">
    <property type="entry name" value="MetI-like_sf"/>
</dbReference>
<evidence type="ECO:0000256" key="5">
    <source>
        <dbReference type="ARBA" id="ARBA00022692"/>
    </source>
</evidence>
<dbReference type="GO" id="GO:1990060">
    <property type="term" value="C:maltose transport complex"/>
    <property type="evidence" value="ECO:0007669"/>
    <property type="project" value="TreeGrafter"/>
</dbReference>
<keyword evidence="8" id="KW-0762">Sugar transport</keyword>
<dbReference type="RefSeq" id="WP_156733847.1">
    <property type="nucleotide sequence ID" value="NZ_CACRUU010000037.1"/>
</dbReference>
<evidence type="ECO:0000256" key="4">
    <source>
        <dbReference type="ARBA" id="ARBA00022475"/>
    </source>
</evidence>
<proteinExistence type="inferred from homology"/>
<comment type="function">
    <text evidence="8">Part of the ABC transporter complex MalEFGK involved in maltose/maltodextrin import. Probably responsible for the translocation of the substrate across the membrane.</text>
</comment>
<dbReference type="Gene3D" id="1.10.3720.10">
    <property type="entry name" value="MetI-like"/>
    <property type="match status" value="1"/>
</dbReference>
<dbReference type="GO" id="GO:0042956">
    <property type="term" value="P:maltodextrin transmembrane transport"/>
    <property type="evidence" value="ECO:0007669"/>
    <property type="project" value="TreeGrafter"/>
</dbReference>
<comment type="subcellular location">
    <subcellularLocation>
        <location evidence="1 8">Cell membrane</location>
        <topology evidence="1 8">Multi-pass membrane protein</topology>
    </subcellularLocation>
</comment>
<evidence type="ECO:0000256" key="7">
    <source>
        <dbReference type="ARBA" id="ARBA00023136"/>
    </source>
</evidence>
<organism evidence="9">
    <name type="scientific">Mediterraneibacter gnavus</name>
    <name type="common">Ruminococcus gnavus</name>
    <dbReference type="NCBI Taxonomy" id="33038"/>
    <lineage>
        <taxon>Bacteria</taxon>
        <taxon>Bacillati</taxon>
        <taxon>Bacillota</taxon>
        <taxon>Clostridia</taxon>
        <taxon>Lachnospirales</taxon>
        <taxon>Lachnospiraceae</taxon>
        <taxon>Mediterraneibacter</taxon>
    </lineage>
</organism>